<dbReference type="Pfam" id="PF00534">
    <property type="entry name" value="Glycos_transf_1"/>
    <property type="match status" value="2"/>
</dbReference>
<evidence type="ECO:0000259" key="2">
    <source>
        <dbReference type="Pfam" id="PF00534"/>
    </source>
</evidence>
<name>A0A7X9FUP3_9DELT</name>
<dbReference type="SUPFAM" id="SSF53756">
    <property type="entry name" value="UDP-Glycosyltransferase/glycogen phosphorylase"/>
    <property type="match status" value="2"/>
</dbReference>
<sequence length="952" mass="106165">MATLFLARYLAKTGRRVVVAGILDSSETTADGVEFWDLGPNFDVNKIITRARELGSYHLISAGRALPLFVSKDESQCVSRTLITHDRAGSDTGIKPEILCQIADHILCVSHAQARVFTAAGADPAKITVIHNGADLDLFQAADPEKRDYKRLIFVGALIQDKGIHLLINSFARLKNQFPELKLDVYGSADLWGREKLFDEQEIERLLPGIHFHGKTPQASIAKAYQEAGICVIPSIWFDPFPLVSLEAQVTGCPVLAFNVGGLGEGMLPGKTGLLVDEISEDALTKSLAELLSNPERLKDMSKEALSFARKTFTWERVVEKVTALCEGSTPKSHSKHNGLIGFLSTWNQQCGLATYGKYLATKLPEGTYVVLAEDIEQPPTAPDEPFVERCWKRGSSDFSRLLLAIDKYNIKLLHLNCQSRFFPEPLFAQFLKELQEKGIVVLAHLHNTFTLDQNLQYLVQTSDGVIVHTKENRMEAVANGAKAESTYVLPHGVDVRPERSDKEKIALRKKYSLPTEKKIITCFGFVQAHKGMEGMIEAVAHLRQKGIDALGIIAGRSNESDPSSMEYLLALKDFARKINVSEQIKFLDRFLDDEEVMEYLAASDIVMMNYRSNYFEASGACALAIGARAVVVTSLAPPFMCFEDAVFHITGGYPPELAVELLLSNDPLREEIKRRANAYCENYNWAKIGQKLLAIYKQFGFTPSKIKGSAIGKKTDTKAFELDGLYDMASIYPDYQSTVEKGELAAKEGNFELAHDLFHRAQQMSNFHERSLSSQAALYMAEGNEAQAKELFEEALRLSPNDARSLSGLGMCYMEEGNLNKAHDLFVEALIEEPYHLISINKLVTCAHSLGNFKELEPILRNYVSEFPENTDMQYCYAGCLYKLNRYELAADICDKLLTSFPSHQGAKELKDLLQKRRALQQVLGNTPSSREEPQEISYVAISESDSLKQQ</sequence>
<dbReference type="Proteomes" id="UP000524246">
    <property type="component" value="Unassembled WGS sequence"/>
</dbReference>
<dbReference type="PROSITE" id="PS50005">
    <property type="entry name" value="TPR"/>
    <property type="match status" value="2"/>
</dbReference>
<dbReference type="Gene3D" id="1.25.40.10">
    <property type="entry name" value="Tetratricopeptide repeat domain"/>
    <property type="match status" value="1"/>
</dbReference>
<dbReference type="Gene3D" id="3.40.50.2000">
    <property type="entry name" value="Glycogen Phosphorylase B"/>
    <property type="match status" value="4"/>
</dbReference>
<feature type="repeat" description="TPR" evidence="1">
    <location>
        <begin position="804"/>
        <end position="837"/>
    </location>
</feature>
<organism evidence="3 4">
    <name type="scientific">SAR324 cluster bacterium</name>
    <dbReference type="NCBI Taxonomy" id="2024889"/>
    <lineage>
        <taxon>Bacteria</taxon>
        <taxon>Deltaproteobacteria</taxon>
        <taxon>SAR324 cluster</taxon>
    </lineage>
</organism>
<feature type="domain" description="Glycosyl transferase family 1" evidence="2">
    <location>
        <begin position="507"/>
        <end position="624"/>
    </location>
</feature>
<dbReference type="SMART" id="SM00028">
    <property type="entry name" value="TPR"/>
    <property type="match status" value="4"/>
</dbReference>
<dbReference type="Pfam" id="PF13432">
    <property type="entry name" value="TPR_16"/>
    <property type="match status" value="1"/>
</dbReference>
<dbReference type="Pfam" id="PF14559">
    <property type="entry name" value="TPR_19"/>
    <property type="match status" value="1"/>
</dbReference>
<dbReference type="PANTHER" id="PTHR12526">
    <property type="entry name" value="GLYCOSYLTRANSFERASE"/>
    <property type="match status" value="1"/>
</dbReference>
<evidence type="ECO:0000313" key="4">
    <source>
        <dbReference type="Proteomes" id="UP000524246"/>
    </source>
</evidence>
<dbReference type="InterPro" id="IPR001296">
    <property type="entry name" value="Glyco_trans_1"/>
</dbReference>
<gene>
    <name evidence="3" type="ORF">GYA55_13225</name>
</gene>
<evidence type="ECO:0000313" key="3">
    <source>
        <dbReference type="EMBL" id="NMC64119.1"/>
    </source>
</evidence>
<proteinExistence type="predicted"/>
<evidence type="ECO:0000256" key="1">
    <source>
        <dbReference type="PROSITE-ProRule" id="PRU00339"/>
    </source>
</evidence>
<reference evidence="3 4" key="1">
    <citation type="journal article" date="2020" name="Biotechnol. Biofuels">
        <title>New insights from the biogas microbiome by comprehensive genome-resolved metagenomics of nearly 1600 species originating from multiple anaerobic digesters.</title>
        <authorList>
            <person name="Campanaro S."/>
            <person name="Treu L."/>
            <person name="Rodriguez-R L.M."/>
            <person name="Kovalovszki A."/>
            <person name="Ziels R.M."/>
            <person name="Maus I."/>
            <person name="Zhu X."/>
            <person name="Kougias P.G."/>
            <person name="Basile A."/>
            <person name="Luo G."/>
            <person name="Schluter A."/>
            <person name="Konstantinidis K.T."/>
            <person name="Angelidaki I."/>
        </authorList>
    </citation>
    <scope>NUCLEOTIDE SEQUENCE [LARGE SCALE GENOMIC DNA]</scope>
    <source>
        <strain evidence="3">AS27yjCOA_65</strain>
    </source>
</reference>
<feature type="domain" description="Glycosyl transferase family 1" evidence="2">
    <location>
        <begin position="144"/>
        <end position="305"/>
    </location>
</feature>
<feature type="repeat" description="TPR" evidence="1">
    <location>
        <begin position="770"/>
        <end position="803"/>
    </location>
</feature>
<keyword evidence="3" id="KW-0808">Transferase</keyword>
<protein>
    <submittedName>
        <fullName evidence="3">Glycosyltransferase</fullName>
    </submittedName>
</protein>
<dbReference type="EMBL" id="JAAZON010000604">
    <property type="protein sequence ID" value="NMC64119.1"/>
    <property type="molecule type" value="Genomic_DNA"/>
</dbReference>
<dbReference type="AlphaFoldDB" id="A0A7X9FUP3"/>
<dbReference type="SUPFAM" id="SSF48452">
    <property type="entry name" value="TPR-like"/>
    <property type="match status" value="1"/>
</dbReference>
<dbReference type="CDD" id="cd03801">
    <property type="entry name" value="GT4_PimA-like"/>
    <property type="match status" value="1"/>
</dbReference>
<accession>A0A7X9FUP3</accession>
<dbReference type="PANTHER" id="PTHR12526:SF634">
    <property type="entry name" value="BLL3361 PROTEIN"/>
    <property type="match status" value="1"/>
</dbReference>
<dbReference type="GO" id="GO:0016757">
    <property type="term" value="F:glycosyltransferase activity"/>
    <property type="evidence" value="ECO:0007669"/>
    <property type="project" value="InterPro"/>
</dbReference>
<dbReference type="InterPro" id="IPR019734">
    <property type="entry name" value="TPR_rpt"/>
</dbReference>
<comment type="caution">
    <text evidence="3">The sequence shown here is derived from an EMBL/GenBank/DDBJ whole genome shotgun (WGS) entry which is preliminary data.</text>
</comment>
<dbReference type="InterPro" id="IPR011990">
    <property type="entry name" value="TPR-like_helical_dom_sf"/>
</dbReference>
<keyword evidence="1" id="KW-0802">TPR repeat</keyword>